<dbReference type="AlphaFoldDB" id="W2LB29"/>
<name>W2LB29_PHYNI</name>
<evidence type="ECO:0000313" key="2">
    <source>
        <dbReference type="EMBL" id="ETL94601.1"/>
    </source>
</evidence>
<feature type="compositionally biased region" description="Basic and acidic residues" evidence="1">
    <location>
        <begin position="294"/>
        <end position="310"/>
    </location>
</feature>
<evidence type="ECO:0000256" key="1">
    <source>
        <dbReference type="SAM" id="MobiDB-lite"/>
    </source>
</evidence>
<gene>
    <name evidence="2" type="ORF">L917_07471</name>
</gene>
<feature type="non-terminal residue" evidence="2">
    <location>
        <position position="1"/>
    </location>
</feature>
<feature type="region of interest" description="Disordered" evidence="1">
    <location>
        <begin position="294"/>
        <end position="326"/>
    </location>
</feature>
<feature type="region of interest" description="Disordered" evidence="1">
    <location>
        <begin position="1"/>
        <end position="59"/>
    </location>
</feature>
<dbReference type="EMBL" id="KI679371">
    <property type="protein sequence ID" value="ETL94601.1"/>
    <property type="molecule type" value="Genomic_DNA"/>
</dbReference>
<accession>W2LB29</accession>
<reference evidence="2" key="1">
    <citation type="submission" date="2013-11" db="EMBL/GenBank/DDBJ databases">
        <title>The Genome Sequence of Phytophthora parasitica CHvinca01.</title>
        <authorList>
            <consortium name="The Broad Institute Genomics Platform"/>
            <person name="Russ C."/>
            <person name="Tyler B."/>
            <person name="Panabieres F."/>
            <person name="Shan W."/>
            <person name="Tripathy S."/>
            <person name="Grunwald N."/>
            <person name="Machado M."/>
            <person name="Johnson C.S."/>
            <person name="Arredondo F."/>
            <person name="Hong C."/>
            <person name="Coffey M."/>
            <person name="Young S.K."/>
            <person name="Zeng Q."/>
            <person name="Gargeya S."/>
            <person name="Fitzgerald M."/>
            <person name="Abouelleil A."/>
            <person name="Alvarado L."/>
            <person name="Chapman S.B."/>
            <person name="Gainer-Dewar J."/>
            <person name="Goldberg J."/>
            <person name="Griggs A."/>
            <person name="Gujja S."/>
            <person name="Hansen M."/>
            <person name="Howarth C."/>
            <person name="Imamovic A."/>
            <person name="Ireland A."/>
            <person name="Larimer J."/>
            <person name="McCowan C."/>
            <person name="Murphy C."/>
            <person name="Pearson M."/>
            <person name="Poon T.W."/>
            <person name="Priest M."/>
            <person name="Roberts A."/>
            <person name="Saif S."/>
            <person name="Shea T."/>
            <person name="Sykes S."/>
            <person name="Wortman J."/>
            <person name="Nusbaum C."/>
            <person name="Birren B."/>
        </authorList>
    </citation>
    <scope>NUCLEOTIDE SEQUENCE [LARGE SCALE GENOMIC DNA]</scope>
    <source>
        <strain evidence="2">CHvinca01</strain>
    </source>
</reference>
<feature type="compositionally biased region" description="Polar residues" evidence="1">
    <location>
        <begin position="311"/>
        <end position="325"/>
    </location>
</feature>
<dbReference type="VEuPathDB" id="FungiDB:PPTG_10809"/>
<feature type="compositionally biased region" description="Basic and acidic residues" evidence="1">
    <location>
        <begin position="19"/>
        <end position="30"/>
    </location>
</feature>
<proteinExistence type="predicted"/>
<sequence length="396" mass="44591">PLADLLDTLDQAADLSFPDTDRHEHRERAESGNATENDSRMRQVPPDATPRDSGAASSPVRIMSVLANYPDLLETYASQLQQLGPERKRPRVQAISDSVLTTPRYEDGGDRRHNFRPSSHATKFLPHPAVLSRLYDFDFGVCGLSIFHFRRFNLNAKLDHAGPNAVNLSNFSVEVSLPSLPVNPSHDSLCDSLSILRTYAEEFFDAPTRRLITLAKAFSEELNDYAPWSPEEVKAVEFWFSNALGEHRRATEFDISHDTSTRPELSRRFCMQDSELSGMLLKLSRGRDQVARHAKRELHEPQLESSDRPSYRSNRGNSRQVTRRQVPTAVAQAAPRLNGKQLCLRYISANGCPSKVSDRCTYEFLGHFTPDTLAPIVQEYVVEKYGGLSSEMSSRV</sequence>
<dbReference type="OrthoDB" id="126298at2759"/>
<feature type="compositionally biased region" description="Low complexity" evidence="1">
    <location>
        <begin position="1"/>
        <end position="15"/>
    </location>
</feature>
<dbReference type="Proteomes" id="UP000054423">
    <property type="component" value="Unassembled WGS sequence"/>
</dbReference>
<protein>
    <submittedName>
        <fullName evidence="2">Uncharacterized protein</fullName>
    </submittedName>
</protein>
<organism evidence="2">
    <name type="scientific">Phytophthora nicotianae</name>
    <name type="common">Potato buckeye rot agent</name>
    <name type="synonym">Phytophthora parasitica</name>
    <dbReference type="NCBI Taxonomy" id="4792"/>
    <lineage>
        <taxon>Eukaryota</taxon>
        <taxon>Sar</taxon>
        <taxon>Stramenopiles</taxon>
        <taxon>Oomycota</taxon>
        <taxon>Peronosporomycetes</taxon>
        <taxon>Peronosporales</taxon>
        <taxon>Peronosporaceae</taxon>
        <taxon>Phytophthora</taxon>
    </lineage>
</organism>